<dbReference type="PANTHER" id="PTHR43668">
    <property type="entry name" value="ALLANTOINASE"/>
    <property type="match status" value="1"/>
</dbReference>
<dbReference type="Proteomes" id="UP001158066">
    <property type="component" value="Unassembled WGS sequence"/>
</dbReference>
<feature type="binding site" evidence="6">
    <location>
        <position position="94"/>
    </location>
    <ligand>
        <name>substrate</name>
    </ligand>
</feature>
<feature type="binding site" evidence="6">
    <location>
        <position position="178"/>
    </location>
    <ligand>
        <name>Zn(2+)</name>
        <dbReference type="ChEBI" id="CHEBI:29105"/>
        <label>2</label>
    </ligand>
</feature>
<dbReference type="GO" id="GO:0006145">
    <property type="term" value="P:purine nucleobase catabolic process"/>
    <property type="evidence" value="ECO:0007669"/>
    <property type="project" value="TreeGrafter"/>
</dbReference>
<comment type="cofactor">
    <cofactor evidence="6">
        <name>Zn(2+)</name>
        <dbReference type="ChEBI" id="CHEBI:29105"/>
    </cofactor>
    <text evidence="6">Binds 2 Zn(2+) ions per subunit.</text>
</comment>
<dbReference type="InterPro" id="IPR004722">
    <property type="entry name" value="DHOase"/>
</dbReference>
<feature type="active site" evidence="6">
    <location>
        <position position="304"/>
    </location>
</feature>
<dbReference type="Gene3D" id="3.20.20.140">
    <property type="entry name" value="Metal-dependent hydrolases"/>
    <property type="match status" value="1"/>
</dbReference>
<keyword evidence="9" id="KW-1185">Reference proteome</keyword>
<feature type="binding site" evidence="6">
    <location>
        <position position="231"/>
    </location>
    <ligand>
        <name>Zn(2+)</name>
        <dbReference type="ChEBI" id="CHEBI:29105"/>
        <label>2</label>
    </ligand>
</feature>
<dbReference type="GO" id="GO:0004151">
    <property type="term" value="F:dihydroorotase activity"/>
    <property type="evidence" value="ECO:0007669"/>
    <property type="project" value="UniProtKB-UniRule"/>
</dbReference>
<feature type="binding site" evidence="6">
    <location>
        <position position="62"/>
    </location>
    <ligand>
        <name>Zn(2+)</name>
        <dbReference type="ChEBI" id="CHEBI:29105"/>
        <label>1</label>
    </ligand>
</feature>
<comment type="caution">
    <text evidence="6">Lacks conserved residue(s) required for the propagation of feature annotation.</text>
</comment>
<dbReference type="HAMAP" id="MF_00220_B">
    <property type="entry name" value="PyrC_classI_B"/>
    <property type="match status" value="1"/>
</dbReference>
<dbReference type="InterPro" id="IPR006680">
    <property type="entry name" value="Amidohydro-rel"/>
</dbReference>
<organism evidence="8 9">
    <name type="scientific">Anoxynatronum buryatiense</name>
    <dbReference type="NCBI Taxonomy" id="489973"/>
    <lineage>
        <taxon>Bacteria</taxon>
        <taxon>Bacillati</taxon>
        <taxon>Bacillota</taxon>
        <taxon>Clostridia</taxon>
        <taxon>Eubacteriales</taxon>
        <taxon>Clostridiaceae</taxon>
        <taxon>Anoxynatronum</taxon>
    </lineage>
</organism>
<keyword evidence="5 6" id="KW-0665">Pyrimidine biosynthesis</keyword>
<dbReference type="AlphaFoldDB" id="A0AA45WYT7"/>
<comment type="similarity">
    <text evidence="2 6">Belongs to the metallo-dependent hydrolases superfamily. DHOase family. Class I DHOase subfamily.</text>
</comment>
<evidence type="ECO:0000259" key="7">
    <source>
        <dbReference type="Pfam" id="PF01979"/>
    </source>
</evidence>
<feature type="binding site" evidence="6">
    <location>
        <position position="151"/>
    </location>
    <ligand>
        <name>Zn(2+)</name>
        <dbReference type="ChEBI" id="CHEBI:29105"/>
        <label>2</label>
    </ligand>
</feature>
<comment type="function">
    <text evidence="1 6">Catalyzes the reversible cyclization of carbamoyl aspartate to dihydroorotate.</text>
</comment>
<dbReference type="CDD" id="cd01317">
    <property type="entry name" value="DHOase_IIa"/>
    <property type="match status" value="1"/>
</dbReference>
<accession>A0AA45WYT7</accession>
<keyword evidence="4 6" id="KW-0378">Hydrolase</keyword>
<dbReference type="GO" id="GO:0044205">
    <property type="term" value="P:'de novo' UMP biosynthetic process"/>
    <property type="evidence" value="ECO:0007669"/>
    <property type="project" value="UniProtKB-UniRule"/>
</dbReference>
<dbReference type="InterPro" id="IPR002195">
    <property type="entry name" value="Dihydroorotase_CS"/>
</dbReference>
<comment type="catalytic activity">
    <reaction evidence="6">
        <text>(S)-dihydroorotate + H2O = N-carbamoyl-L-aspartate + H(+)</text>
        <dbReference type="Rhea" id="RHEA:24296"/>
        <dbReference type="ChEBI" id="CHEBI:15377"/>
        <dbReference type="ChEBI" id="CHEBI:15378"/>
        <dbReference type="ChEBI" id="CHEBI:30864"/>
        <dbReference type="ChEBI" id="CHEBI:32814"/>
        <dbReference type="EC" id="3.5.2.3"/>
    </reaction>
</comment>
<dbReference type="Gene3D" id="2.30.40.10">
    <property type="entry name" value="Urease, subunit C, domain 1"/>
    <property type="match status" value="1"/>
</dbReference>
<evidence type="ECO:0000256" key="1">
    <source>
        <dbReference type="ARBA" id="ARBA00002368"/>
    </source>
</evidence>
<dbReference type="NCBIfam" id="TIGR00857">
    <property type="entry name" value="pyrC_multi"/>
    <property type="match status" value="1"/>
</dbReference>
<feature type="binding site" evidence="6">
    <location>
        <position position="151"/>
    </location>
    <ligand>
        <name>Zn(2+)</name>
        <dbReference type="ChEBI" id="CHEBI:29105"/>
        <label>1</label>
    </ligand>
</feature>
<feature type="binding site" evidence="6">
    <location>
        <position position="304"/>
    </location>
    <ligand>
        <name>Zn(2+)</name>
        <dbReference type="ChEBI" id="CHEBI:29105"/>
        <label>1</label>
    </ligand>
</feature>
<feature type="binding site" evidence="6">
    <location>
        <begin position="62"/>
        <end position="64"/>
    </location>
    <ligand>
        <name>substrate</name>
    </ligand>
</feature>
<dbReference type="GO" id="GO:0004038">
    <property type="term" value="F:allantoinase activity"/>
    <property type="evidence" value="ECO:0007669"/>
    <property type="project" value="TreeGrafter"/>
</dbReference>
<dbReference type="InterPro" id="IPR050138">
    <property type="entry name" value="DHOase/Allantoinase_Hydrolase"/>
</dbReference>
<protein>
    <recommendedName>
        <fullName evidence="6">Dihydroorotase</fullName>
        <shortName evidence="6">DHOase</shortName>
        <ecNumber evidence="6">3.5.2.3</ecNumber>
    </recommendedName>
</protein>
<feature type="binding site" evidence="6">
    <location>
        <position position="308"/>
    </location>
    <ligand>
        <name>substrate</name>
    </ligand>
</feature>
<proteinExistence type="inferred from homology"/>
<name>A0AA45WYT7_9CLOT</name>
<dbReference type="SUPFAM" id="SSF51556">
    <property type="entry name" value="Metallo-dependent hydrolases"/>
    <property type="match status" value="1"/>
</dbReference>
<evidence type="ECO:0000256" key="3">
    <source>
        <dbReference type="ARBA" id="ARBA00022723"/>
    </source>
</evidence>
<keyword evidence="6" id="KW-0862">Zinc</keyword>
<evidence type="ECO:0000256" key="4">
    <source>
        <dbReference type="ARBA" id="ARBA00022801"/>
    </source>
</evidence>
<dbReference type="PROSITE" id="PS00482">
    <property type="entry name" value="DIHYDROOROTASE_1"/>
    <property type="match status" value="1"/>
</dbReference>
<dbReference type="GO" id="GO:0005737">
    <property type="term" value="C:cytoplasm"/>
    <property type="evidence" value="ECO:0007669"/>
    <property type="project" value="TreeGrafter"/>
</dbReference>
<gene>
    <name evidence="6" type="primary">pyrC</name>
    <name evidence="8" type="ORF">SAMN06296020_12035</name>
</gene>
<comment type="caution">
    <text evidence="8">The sequence shown here is derived from an EMBL/GenBank/DDBJ whole genome shotgun (WGS) entry which is preliminary data.</text>
</comment>
<reference evidence="8" key="1">
    <citation type="submission" date="2017-05" db="EMBL/GenBank/DDBJ databases">
        <authorList>
            <person name="Varghese N."/>
            <person name="Submissions S."/>
        </authorList>
    </citation>
    <scope>NUCLEOTIDE SEQUENCE</scope>
    <source>
        <strain evidence="8">Su22</strain>
    </source>
</reference>
<feature type="domain" description="Amidohydrolase-related" evidence="7">
    <location>
        <begin position="51"/>
        <end position="421"/>
    </location>
</feature>
<dbReference type="Pfam" id="PF01979">
    <property type="entry name" value="Amidohydro_1"/>
    <property type="match status" value="1"/>
</dbReference>
<dbReference type="InterPro" id="IPR032466">
    <property type="entry name" value="Metal_Hydrolase"/>
</dbReference>
<dbReference type="SUPFAM" id="SSF51338">
    <property type="entry name" value="Composite domain of metallo-dependent hydrolases"/>
    <property type="match status" value="1"/>
</dbReference>
<dbReference type="InterPro" id="IPR011059">
    <property type="entry name" value="Metal-dep_hydrolase_composite"/>
</dbReference>
<comment type="pathway">
    <text evidence="6">Pyrimidine metabolism; UMP biosynthesis via de novo pathway; (S)-dihydroorotate from bicarbonate: step 3/3.</text>
</comment>
<dbReference type="PROSITE" id="PS00483">
    <property type="entry name" value="DIHYDROOROTASE_2"/>
    <property type="match status" value="1"/>
</dbReference>
<feature type="binding site" evidence="6">
    <location>
        <position position="60"/>
    </location>
    <ligand>
        <name>Zn(2+)</name>
        <dbReference type="ChEBI" id="CHEBI:29105"/>
        <label>1</label>
    </ligand>
</feature>
<dbReference type="EMBL" id="FXUF01000020">
    <property type="protein sequence ID" value="SMP70438.1"/>
    <property type="molecule type" value="Genomic_DNA"/>
</dbReference>
<dbReference type="PANTHER" id="PTHR43668:SF2">
    <property type="entry name" value="ALLANTOINASE"/>
    <property type="match status" value="1"/>
</dbReference>
<dbReference type="EC" id="3.5.2.3" evidence="6"/>
<keyword evidence="3 6" id="KW-0479">Metal-binding</keyword>
<evidence type="ECO:0000313" key="9">
    <source>
        <dbReference type="Proteomes" id="UP001158066"/>
    </source>
</evidence>
<dbReference type="RefSeq" id="WP_283410747.1">
    <property type="nucleotide sequence ID" value="NZ_FXUF01000020.1"/>
</dbReference>
<sequence length="429" mass="46204">MKTIIKHVHYLDPDTGREQQGHLVMSDGCISGFTGDMISDAHEVVEGDGKWVLPGFIDVHVHFREPGGEMKETLESGSKAAVAGGFTTVVCMPNTQPSLDHGEILRQQLAKAAMLPCQMLFMGAVTRGLAGRERVDFKEYNFPGVVGVTDDGRPISEARLMMEALQEGKRYGLLVANHCEDESLMFDRSMNQGVVSEKLGLHGVPALAEELMVQRDLYLAGATGCSVHLQHISTAASVELIRRAKAEGVSVTAEAAPHHFALTEYAVMTRGAMAKMSPPLRREADMRAVREGLADGTLDCIATDHAPHEAAAKGEDLMKAANGVVGLETAFAAGVTHLIDTGTLSLKQLVTCMSSRPAAILGLSQKGTLKTGTDADVVLVDLRRRWTVDSSAFASKSHNTPFEGMALRGQVQGTWVRGKRVYENRVSAE</sequence>
<evidence type="ECO:0000313" key="8">
    <source>
        <dbReference type="EMBL" id="SMP70438.1"/>
    </source>
</evidence>
<evidence type="ECO:0000256" key="5">
    <source>
        <dbReference type="ARBA" id="ARBA00022975"/>
    </source>
</evidence>
<dbReference type="GO" id="GO:0008270">
    <property type="term" value="F:zinc ion binding"/>
    <property type="evidence" value="ECO:0007669"/>
    <property type="project" value="UniProtKB-UniRule"/>
</dbReference>
<evidence type="ECO:0000256" key="2">
    <source>
        <dbReference type="ARBA" id="ARBA00010286"/>
    </source>
</evidence>
<evidence type="ECO:0000256" key="6">
    <source>
        <dbReference type="HAMAP-Rule" id="MF_00220"/>
    </source>
</evidence>